<evidence type="ECO:0000313" key="29">
    <source>
        <dbReference type="Proteomes" id="UP001159428"/>
    </source>
</evidence>
<dbReference type="InterPro" id="IPR050382">
    <property type="entry name" value="MFS_Na/Anion_cotransporter"/>
</dbReference>
<evidence type="ECO:0000256" key="13">
    <source>
        <dbReference type="ARBA" id="ARBA00023228"/>
    </source>
</evidence>
<evidence type="ECO:0000256" key="24">
    <source>
        <dbReference type="ARBA" id="ARBA00081195"/>
    </source>
</evidence>
<evidence type="ECO:0000256" key="17">
    <source>
        <dbReference type="ARBA" id="ARBA00050625"/>
    </source>
</evidence>
<evidence type="ECO:0000256" key="22">
    <source>
        <dbReference type="ARBA" id="ARBA00069713"/>
    </source>
</evidence>
<feature type="transmembrane region" description="Helical" evidence="26">
    <location>
        <begin position="267"/>
        <end position="286"/>
    </location>
</feature>
<dbReference type="PANTHER" id="PTHR11662">
    <property type="entry name" value="SOLUTE CARRIER FAMILY 17"/>
    <property type="match status" value="1"/>
</dbReference>
<keyword evidence="6" id="KW-1003">Cell membrane</keyword>
<name>A0AAU9WNW4_9CNID</name>
<evidence type="ECO:0000256" key="20">
    <source>
        <dbReference type="ARBA" id="ARBA00051612"/>
    </source>
</evidence>
<keyword evidence="5" id="KW-0813">Transport</keyword>
<keyword evidence="14" id="KW-0968">Cytoplasmic vesicle</keyword>
<feature type="transmembrane region" description="Helical" evidence="26">
    <location>
        <begin position="342"/>
        <end position="362"/>
    </location>
</feature>
<keyword evidence="8" id="KW-0769">Symport</keyword>
<accession>A0AAU9WNW4</accession>
<dbReference type="InterPro" id="IPR036259">
    <property type="entry name" value="MFS_trans_sf"/>
</dbReference>
<feature type="transmembrane region" description="Helical" evidence="26">
    <location>
        <begin position="140"/>
        <end position="163"/>
    </location>
</feature>
<evidence type="ECO:0000256" key="18">
    <source>
        <dbReference type="ARBA" id="ARBA00051403"/>
    </source>
</evidence>
<dbReference type="Gene3D" id="1.20.1250.20">
    <property type="entry name" value="MFS general substrate transporter like domains"/>
    <property type="match status" value="2"/>
</dbReference>
<evidence type="ECO:0000256" key="4">
    <source>
        <dbReference type="ARBA" id="ARBA00004656"/>
    </source>
</evidence>
<comment type="catalytic activity">
    <reaction evidence="17">
        <text>N-acetylneuraminate(in) + H(+)(in) = N-acetylneuraminate(out) + H(+)(out)</text>
        <dbReference type="Rhea" id="RHEA:28987"/>
        <dbReference type="ChEBI" id="CHEBI:15378"/>
        <dbReference type="ChEBI" id="CHEBI:35418"/>
    </reaction>
    <physiologicalReaction direction="right-to-left" evidence="17">
        <dbReference type="Rhea" id="RHEA:28989"/>
    </physiologicalReaction>
</comment>
<evidence type="ECO:0000256" key="25">
    <source>
        <dbReference type="ARBA" id="ARBA00081925"/>
    </source>
</evidence>
<dbReference type="GO" id="GO:0016323">
    <property type="term" value="C:basolateral plasma membrane"/>
    <property type="evidence" value="ECO:0007669"/>
    <property type="project" value="UniProtKB-SubCell"/>
</dbReference>
<dbReference type="GO" id="GO:0015293">
    <property type="term" value="F:symporter activity"/>
    <property type="evidence" value="ECO:0007669"/>
    <property type="project" value="UniProtKB-KW"/>
</dbReference>
<evidence type="ECO:0000256" key="8">
    <source>
        <dbReference type="ARBA" id="ARBA00022847"/>
    </source>
</evidence>
<feature type="transmembrane region" description="Helical" evidence="26">
    <location>
        <begin position="400"/>
        <end position="424"/>
    </location>
</feature>
<keyword evidence="11 26" id="KW-0472">Membrane</keyword>
<comment type="function">
    <text evidence="21">Receptor for CM101, a polysaccharide produced by group B Streptococcus with antipathoangiogenic properties.</text>
</comment>
<evidence type="ECO:0000256" key="5">
    <source>
        <dbReference type="ARBA" id="ARBA00022448"/>
    </source>
</evidence>
<evidence type="ECO:0000256" key="23">
    <source>
        <dbReference type="ARBA" id="ARBA00080244"/>
    </source>
</evidence>
<dbReference type="FunFam" id="1.20.1250.20:FF:000067">
    <property type="entry name" value="sialin isoform X2"/>
    <property type="match status" value="1"/>
</dbReference>
<comment type="caution">
    <text evidence="28">The sequence shown here is derived from an EMBL/GenBank/DDBJ whole genome shotgun (WGS) entry which is preliminary data.</text>
</comment>
<dbReference type="PROSITE" id="PS50850">
    <property type="entry name" value="MFS"/>
    <property type="match status" value="1"/>
</dbReference>
<keyword evidence="13" id="KW-0458">Lysosome</keyword>
<evidence type="ECO:0000256" key="6">
    <source>
        <dbReference type="ARBA" id="ARBA00022475"/>
    </source>
</evidence>
<dbReference type="CDD" id="cd17318">
    <property type="entry name" value="MFS_SLC17"/>
    <property type="match status" value="1"/>
</dbReference>
<keyword evidence="10" id="KW-0770">Synapse</keyword>
<keyword evidence="9 26" id="KW-1133">Transmembrane helix</keyword>
<comment type="catalytic activity">
    <reaction evidence="20">
        <text>D-glucuronate(out) + H(+)(out) = D-glucuronate(in) + H(+)(in)</text>
        <dbReference type="Rhea" id="RHEA:72591"/>
        <dbReference type="ChEBI" id="CHEBI:15378"/>
        <dbReference type="ChEBI" id="CHEBI:58720"/>
    </reaction>
    <physiologicalReaction direction="left-to-right" evidence="20">
        <dbReference type="Rhea" id="RHEA:72592"/>
    </physiologicalReaction>
</comment>
<feature type="transmembrane region" description="Helical" evidence="26">
    <location>
        <begin position="87"/>
        <end position="107"/>
    </location>
</feature>
<evidence type="ECO:0000256" key="3">
    <source>
        <dbReference type="ARBA" id="ARBA00004638"/>
    </source>
</evidence>
<comment type="catalytic activity">
    <reaction evidence="15">
        <text>2 nitrate(out) + H(+)(out) = 2 nitrate(in) + H(+)(in)</text>
        <dbReference type="Rhea" id="RHEA:71539"/>
        <dbReference type="ChEBI" id="CHEBI:15378"/>
        <dbReference type="ChEBI" id="CHEBI:17632"/>
    </reaction>
    <physiologicalReaction direction="left-to-right" evidence="15">
        <dbReference type="Rhea" id="RHEA:71540"/>
    </physiologicalReaction>
</comment>
<feature type="transmembrane region" description="Helical" evidence="26">
    <location>
        <begin position="175"/>
        <end position="199"/>
    </location>
</feature>
<evidence type="ECO:0000313" key="28">
    <source>
        <dbReference type="EMBL" id="CAH3120056.1"/>
    </source>
</evidence>
<feature type="domain" description="Major facilitator superfamily (MFS) profile" evidence="27">
    <location>
        <begin position="33"/>
        <end position="488"/>
    </location>
</feature>
<evidence type="ECO:0000256" key="21">
    <source>
        <dbReference type="ARBA" id="ARBA00056891"/>
    </source>
</evidence>
<dbReference type="InterPro" id="IPR020846">
    <property type="entry name" value="MFS_dom"/>
</dbReference>
<evidence type="ECO:0000256" key="15">
    <source>
        <dbReference type="ARBA" id="ARBA00050101"/>
    </source>
</evidence>
<evidence type="ECO:0000256" key="12">
    <source>
        <dbReference type="ARBA" id="ARBA00023180"/>
    </source>
</evidence>
<dbReference type="Proteomes" id="UP001159428">
    <property type="component" value="Unassembled WGS sequence"/>
</dbReference>
<feature type="transmembrane region" description="Helical" evidence="26">
    <location>
        <begin position="464"/>
        <end position="483"/>
    </location>
</feature>
<comment type="catalytic activity">
    <reaction evidence="18">
        <text>N-acetyl-L-aspartyl-L-glutamate(out) = N-acetyl-L-aspartyl-L-glutamate(in)</text>
        <dbReference type="Rhea" id="RHEA:72599"/>
        <dbReference type="ChEBI" id="CHEBI:76931"/>
    </reaction>
    <physiologicalReaction direction="left-to-right" evidence="18">
        <dbReference type="Rhea" id="RHEA:72600"/>
    </physiologicalReaction>
</comment>
<dbReference type="GO" id="GO:0030672">
    <property type="term" value="C:synaptic vesicle membrane"/>
    <property type="evidence" value="ECO:0007669"/>
    <property type="project" value="UniProtKB-SubCell"/>
</dbReference>
<dbReference type="InterPro" id="IPR011701">
    <property type="entry name" value="MFS"/>
</dbReference>
<dbReference type="Pfam" id="PF07690">
    <property type="entry name" value="MFS_1"/>
    <property type="match status" value="1"/>
</dbReference>
<evidence type="ECO:0000256" key="11">
    <source>
        <dbReference type="ARBA" id="ARBA00023136"/>
    </source>
</evidence>
<feature type="transmembrane region" description="Helical" evidence="26">
    <location>
        <begin position="306"/>
        <end position="330"/>
    </location>
</feature>
<dbReference type="GO" id="GO:0005765">
    <property type="term" value="C:lysosomal membrane"/>
    <property type="evidence" value="ECO:0007669"/>
    <property type="project" value="UniProtKB-SubCell"/>
</dbReference>
<evidence type="ECO:0000256" key="7">
    <source>
        <dbReference type="ARBA" id="ARBA00022692"/>
    </source>
</evidence>
<sequence>MNSTEQKLHGIGSGENDKDVTQTCQCCLPLRYVIGIFIMLGFTNVYAMRVNLSVALAVMVGNQTLMKGGMEIEEPAEFSWGTKTQGFILSAFYFGYIVMHLPGGYLARKHGGATLLGLSVGATGFLTLFTPLAAKTHVGVFIALRIAVGFAEGPVYPAGHAFWSKWAPPLERSKLATLNVAGGILGIIMSMFLSGYIAFHFGWSWIFYVFGNSGLIWSILCLCLVSNSPSQQRWISREEAEYIKVSLAGDLQSQDVPIPWKAIFTSLPFWAIIVTHSTHSFGYYMLISELPLFYTQRLHLDLKQTWTASSLPYVVTLVMLILGGQIADYLRKHHLATGTVRKIFNTIGFLSEAISFLVLGYFSNATTVAVLITLGVGLGGLARSGFYVNHLDIAPPLASVLLGITNTAASSAGILAPIVTGLIVQHHVSLVFKIVHLISRRWGFECSFCFSIFISKFTSLEWRIVFFIIAAMNVLGAIFFVIFGSGEKQSWAINEGYNELPKEDPDE</sequence>
<evidence type="ECO:0000256" key="1">
    <source>
        <dbReference type="ARBA" id="ARBA00004432"/>
    </source>
</evidence>
<feature type="transmembrane region" description="Helical" evidence="26">
    <location>
        <begin position="114"/>
        <end position="134"/>
    </location>
</feature>
<keyword evidence="7 26" id="KW-0812">Transmembrane</keyword>
<dbReference type="GO" id="GO:0006820">
    <property type="term" value="P:monoatomic anion transport"/>
    <property type="evidence" value="ECO:0007669"/>
    <property type="project" value="TreeGrafter"/>
</dbReference>
<keyword evidence="12" id="KW-0325">Glycoprotein</keyword>
<evidence type="ECO:0000256" key="2">
    <source>
        <dbReference type="ARBA" id="ARBA00004554"/>
    </source>
</evidence>
<gene>
    <name evidence="28" type="ORF">PMEA_00008068</name>
</gene>
<feature type="transmembrane region" description="Helical" evidence="26">
    <location>
        <begin position="32"/>
        <end position="60"/>
    </location>
</feature>
<evidence type="ECO:0000256" key="19">
    <source>
        <dbReference type="ARBA" id="ARBA00051447"/>
    </source>
</evidence>
<dbReference type="GO" id="GO:0046942">
    <property type="term" value="P:carboxylic acid transport"/>
    <property type="evidence" value="ECO:0007669"/>
    <property type="project" value="UniProtKB-ARBA"/>
</dbReference>
<dbReference type="SUPFAM" id="SSF103473">
    <property type="entry name" value="MFS general substrate transporter"/>
    <property type="match status" value="1"/>
</dbReference>
<reference evidence="28 29" key="1">
    <citation type="submission" date="2022-05" db="EMBL/GenBank/DDBJ databases">
        <authorList>
            <consortium name="Genoscope - CEA"/>
            <person name="William W."/>
        </authorList>
    </citation>
    <scope>NUCLEOTIDE SEQUENCE [LARGE SCALE GENOMIC DNA]</scope>
</reference>
<dbReference type="AlphaFoldDB" id="A0AAU9WNW4"/>
<dbReference type="PANTHER" id="PTHR11662:SF399">
    <property type="entry name" value="FI19708P1-RELATED"/>
    <property type="match status" value="1"/>
</dbReference>
<comment type="subcellular location">
    <subcellularLocation>
        <location evidence="2">Basolateral cell membrane</location>
        <topology evidence="2">Multi-pass membrane protein</topology>
    </subcellularLocation>
    <subcellularLocation>
        <location evidence="3">Cytoplasmic vesicle</location>
        <location evidence="3">Secretory vesicle membrane</location>
        <topology evidence="3">Multi-pass membrane protein</topology>
    </subcellularLocation>
    <subcellularLocation>
        <location evidence="1">Cytoplasmic vesicle</location>
        <location evidence="1">Secretory vesicle</location>
        <location evidence="1">Synaptic vesicle membrane</location>
    </subcellularLocation>
    <subcellularLocation>
        <location evidence="4">Lysosome membrane</location>
    </subcellularLocation>
</comment>
<feature type="transmembrane region" description="Helical" evidence="26">
    <location>
        <begin position="205"/>
        <end position="225"/>
    </location>
</feature>
<protein>
    <recommendedName>
        <fullName evidence="22">Sialin</fullName>
    </recommendedName>
    <alternativeName>
        <fullName evidence="25">H(+)/nitrate cotransporter</fullName>
    </alternativeName>
    <alternativeName>
        <fullName evidence="23">H(+)/sialic acid cotransporter</fullName>
    </alternativeName>
    <alternativeName>
        <fullName evidence="24">Vesicular excitatory amino acid transporter</fullName>
    </alternativeName>
</protein>
<organism evidence="28 29">
    <name type="scientific">Pocillopora meandrina</name>
    <dbReference type="NCBI Taxonomy" id="46732"/>
    <lineage>
        <taxon>Eukaryota</taxon>
        <taxon>Metazoa</taxon>
        <taxon>Cnidaria</taxon>
        <taxon>Anthozoa</taxon>
        <taxon>Hexacorallia</taxon>
        <taxon>Scleractinia</taxon>
        <taxon>Astrocoeniina</taxon>
        <taxon>Pocilloporidae</taxon>
        <taxon>Pocillopora</taxon>
    </lineage>
</organism>
<keyword evidence="29" id="KW-1185">Reference proteome</keyword>
<evidence type="ECO:0000256" key="14">
    <source>
        <dbReference type="ARBA" id="ARBA00023329"/>
    </source>
</evidence>
<comment type="catalytic activity">
    <reaction evidence="16">
        <text>L-aspartate(out) = L-aspartate(in)</text>
        <dbReference type="Rhea" id="RHEA:66332"/>
        <dbReference type="ChEBI" id="CHEBI:29991"/>
    </reaction>
    <physiologicalReaction direction="left-to-right" evidence="16">
        <dbReference type="Rhea" id="RHEA:66333"/>
    </physiologicalReaction>
</comment>
<proteinExistence type="predicted"/>
<comment type="catalytic activity">
    <reaction evidence="19">
        <text>L-glutamate(out) = L-glutamate(in)</text>
        <dbReference type="Rhea" id="RHEA:66336"/>
        <dbReference type="ChEBI" id="CHEBI:29985"/>
    </reaction>
    <physiologicalReaction direction="left-to-right" evidence="19">
        <dbReference type="Rhea" id="RHEA:66337"/>
    </physiologicalReaction>
</comment>
<evidence type="ECO:0000256" key="26">
    <source>
        <dbReference type="SAM" id="Phobius"/>
    </source>
</evidence>
<evidence type="ECO:0000256" key="10">
    <source>
        <dbReference type="ARBA" id="ARBA00023018"/>
    </source>
</evidence>
<evidence type="ECO:0000256" key="9">
    <source>
        <dbReference type="ARBA" id="ARBA00022989"/>
    </source>
</evidence>
<dbReference type="EMBL" id="CALNXJ010000017">
    <property type="protein sequence ID" value="CAH3120056.1"/>
    <property type="molecule type" value="Genomic_DNA"/>
</dbReference>
<evidence type="ECO:0000259" key="27">
    <source>
        <dbReference type="PROSITE" id="PS50850"/>
    </source>
</evidence>
<evidence type="ECO:0000256" key="16">
    <source>
        <dbReference type="ARBA" id="ARBA00050554"/>
    </source>
</evidence>
<dbReference type="FunFam" id="1.20.1250.20:FF:000003">
    <property type="entry name" value="Solute carrier family 17 member 3"/>
    <property type="match status" value="1"/>
</dbReference>
<feature type="transmembrane region" description="Helical" evidence="26">
    <location>
        <begin position="368"/>
        <end position="388"/>
    </location>
</feature>